<gene>
    <name evidence="1" type="primary">Hypp9604</name>
    <name evidence="1" type="ORF">BLAG_LOCUS26191</name>
</gene>
<dbReference type="AlphaFoldDB" id="A0A8S4MPF1"/>
<dbReference type="Gene3D" id="3.30.420.10">
    <property type="entry name" value="Ribonuclease H-like superfamily/Ribonuclease H"/>
    <property type="match status" value="1"/>
</dbReference>
<protein>
    <submittedName>
        <fullName evidence="1">Hypp9604 protein</fullName>
    </submittedName>
</protein>
<sequence>MEAYPLKTKSANEVAAGTMEVFYRHGAAGAIRTDQGKEFNNNRLDSFQEAGQLSQWANTYTIGIPVVFDIAGTLLQQSAQLLKEYLHIMPPASMTGGLPILE</sequence>
<accession>A0A8S4MPF1</accession>
<dbReference type="InterPro" id="IPR012337">
    <property type="entry name" value="RNaseH-like_sf"/>
</dbReference>
<keyword evidence="2" id="KW-1185">Reference proteome</keyword>
<evidence type="ECO:0000313" key="1">
    <source>
        <dbReference type="EMBL" id="CAH1277401.1"/>
    </source>
</evidence>
<dbReference type="OrthoDB" id="413122at2759"/>
<dbReference type="GO" id="GO:0003676">
    <property type="term" value="F:nucleic acid binding"/>
    <property type="evidence" value="ECO:0007669"/>
    <property type="project" value="InterPro"/>
</dbReference>
<comment type="caution">
    <text evidence="1">The sequence shown here is derived from an EMBL/GenBank/DDBJ whole genome shotgun (WGS) entry which is preliminary data.</text>
</comment>
<organism evidence="1 2">
    <name type="scientific">Branchiostoma lanceolatum</name>
    <name type="common">Common lancelet</name>
    <name type="synonym">Amphioxus lanceolatum</name>
    <dbReference type="NCBI Taxonomy" id="7740"/>
    <lineage>
        <taxon>Eukaryota</taxon>
        <taxon>Metazoa</taxon>
        <taxon>Chordata</taxon>
        <taxon>Cephalochordata</taxon>
        <taxon>Leptocardii</taxon>
        <taxon>Amphioxiformes</taxon>
        <taxon>Branchiostomatidae</taxon>
        <taxon>Branchiostoma</taxon>
    </lineage>
</organism>
<evidence type="ECO:0000313" key="2">
    <source>
        <dbReference type="Proteomes" id="UP000838412"/>
    </source>
</evidence>
<reference evidence="1" key="1">
    <citation type="submission" date="2022-01" db="EMBL/GenBank/DDBJ databases">
        <authorList>
            <person name="Braso-Vives M."/>
        </authorList>
    </citation>
    <scope>NUCLEOTIDE SEQUENCE</scope>
</reference>
<dbReference type="EMBL" id="CAKMNS010000296">
    <property type="protein sequence ID" value="CAH1277401.1"/>
    <property type="molecule type" value="Genomic_DNA"/>
</dbReference>
<dbReference type="InterPro" id="IPR036397">
    <property type="entry name" value="RNaseH_sf"/>
</dbReference>
<proteinExistence type="predicted"/>
<dbReference type="Proteomes" id="UP000838412">
    <property type="component" value="Unassembled WGS sequence"/>
</dbReference>
<dbReference type="SUPFAM" id="SSF53098">
    <property type="entry name" value="Ribonuclease H-like"/>
    <property type="match status" value="1"/>
</dbReference>
<name>A0A8S4MPF1_BRALA</name>